<organism evidence="6 7">
    <name type="scientific">Heligmosomoides polygyrus</name>
    <name type="common">Parasitic roundworm</name>
    <dbReference type="NCBI Taxonomy" id="6339"/>
    <lineage>
        <taxon>Eukaryota</taxon>
        <taxon>Metazoa</taxon>
        <taxon>Ecdysozoa</taxon>
        <taxon>Nematoda</taxon>
        <taxon>Chromadorea</taxon>
        <taxon>Rhabditida</taxon>
        <taxon>Rhabditina</taxon>
        <taxon>Rhabditomorpha</taxon>
        <taxon>Strongyloidea</taxon>
        <taxon>Heligmosomidae</taxon>
        <taxon>Heligmosomoides</taxon>
    </lineage>
</organism>
<dbReference type="PROSITE" id="PS51843">
    <property type="entry name" value="NR_LBD"/>
    <property type="match status" value="1"/>
</dbReference>
<keyword evidence="2" id="KW-0804">Transcription</keyword>
<dbReference type="InterPro" id="IPR035500">
    <property type="entry name" value="NHR-like_dom_sf"/>
</dbReference>
<reference evidence="7" key="1">
    <citation type="submission" date="2019-09" db="UniProtKB">
        <authorList>
            <consortium name="WormBaseParasite"/>
        </authorList>
    </citation>
    <scope>IDENTIFICATION</scope>
</reference>
<dbReference type="GO" id="GO:0008270">
    <property type="term" value="F:zinc ion binding"/>
    <property type="evidence" value="ECO:0007669"/>
    <property type="project" value="InterPro"/>
</dbReference>
<dbReference type="WBParaSite" id="HPBE_0001115401-mRNA-1">
    <property type="protein sequence ID" value="HPBE_0001115401-mRNA-1"/>
    <property type="gene ID" value="HPBE_0001115401"/>
</dbReference>
<dbReference type="Proteomes" id="UP000050761">
    <property type="component" value="Unassembled WGS sequence"/>
</dbReference>
<dbReference type="PANTHER" id="PTHR47630">
    <property type="entry name" value="NUCLEAR HORMONE RECEPTOR FAMILY-RELATED-RELATED"/>
    <property type="match status" value="1"/>
</dbReference>
<evidence type="ECO:0000313" key="7">
    <source>
        <dbReference type="WBParaSite" id="HPBE_0001115401-mRNA-1"/>
    </source>
</evidence>
<evidence type="ECO:0000256" key="2">
    <source>
        <dbReference type="ARBA" id="ARBA00023163"/>
    </source>
</evidence>
<dbReference type="PANTHER" id="PTHR47630:SF6">
    <property type="entry name" value="NUCLEAR HORMONE RECEPTOR FAMILY"/>
    <property type="match status" value="1"/>
</dbReference>
<protein>
    <submittedName>
        <fullName evidence="7">NR LBD domain-containing protein</fullName>
    </submittedName>
</protein>
<dbReference type="Pfam" id="PF00104">
    <property type="entry name" value="Hormone_recep"/>
    <property type="match status" value="1"/>
</dbReference>
<dbReference type="SUPFAM" id="SSF48508">
    <property type="entry name" value="Nuclear receptor ligand-binding domain"/>
    <property type="match status" value="1"/>
</dbReference>
<evidence type="ECO:0000259" key="5">
    <source>
        <dbReference type="PROSITE" id="PS51843"/>
    </source>
</evidence>
<dbReference type="SMART" id="SM00430">
    <property type="entry name" value="HOLI"/>
    <property type="match status" value="1"/>
</dbReference>
<keyword evidence="3" id="KW-0675">Receptor</keyword>
<dbReference type="Gene3D" id="3.30.50.10">
    <property type="entry name" value="Erythroid Transcription Factor GATA-1, subunit A"/>
    <property type="match status" value="1"/>
</dbReference>
<dbReference type="AlphaFoldDB" id="A0A183FT09"/>
<evidence type="ECO:0000256" key="4">
    <source>
        <dbReference type="ARBA" id="ARBA00023242"/>
    </source>
</evidence>
<proteinExistence type="predicted"/>
<name>A0A183FT09_HELPZ</name>
<evidence type="ECO:0000256" key="1">
    <source>
        <dbReference type="ARBA" id="ARBA00023015"/>
    </source>
</evidence>
<dbReference type="GO" id="GO:0006355">
    <property type="term" value="P:regulation of DNA-templated transcription"/>
    <property type="evidence" value="ECO:0007669"/>
    <property type="project" value="InterPro"/>
</dbReference>
<accession>A0A183FT09</accession>
<dbReference type="Gene3D" id="1.10.565.10">
    <property type="entry name" value="Retinoid X Receptor"/>
    <property type="match status" value="1"/>
</dbReference>
<dbReference type="InterPro" id="IPR013088">
    <property type="entry name" value="Znf_NHR/GATA"/>
</dbReference>
<sequence length="339" mass="38509">LRNRCRACRLRNCMDGGMNPRQVREERSKQKIESKISSQKKEKVPVSLSISPLFSHILGDSFSGDAQLLTQFLCSLERQTELLTDEDVKDNDMMCDWSRDISLTFGLQNPQLVIRRSPVSYVPCTDLLLCFVLSFIGRPGIKLVCEAVRGLFPMVREIVAAFQTKLFKQNFMSFGWIAYAFKCYQHNQQTVGIPLGNGAYIPYGDEEQRELEWIASYGVVCKKLVDLIVKPMIELEMDEQEYCSLKAISLFQQDCALSECGALICYRVRERLLEGLATHIEQRFIQLSSKQRSIRALKATLLLPTLTYIGQLESSVISHLTISADDLHELSGVPMELFG</sequence>
<evidence type="ECO:0000256" key="3">
    <source>
        <dbReference type="ARBA" id="ARBA00023170"/>
    </source>
</evidence>
<dbReference type="SUPFAM" id="SSF57716">
    <property type="entry name" value="Glucocorticoid receptor-like (DNA-binding domain)"/>
    <property type="match status" value="1"/>
</dbReference>
<keyword evidence="6" id="KW-1185">Reference proteome</keyword>
<keyword evidence="4" id="KW-0539">Nucleus</keyword>
<dbReference type="InterPro" id="IPR052499">
    <property type="entry name" value="C.elegans_NHRs"/>
</dbReference>
<keyword evidence="1" id="KW-0805">Transcription regulation</keyword>
<evidence type="ECO:0000313" key="6">
    <source>
        <dbReference type="Proteomes" id="UP000050761"/>
    </source>
</evidence>
<dbReference type="InterPro" id="IPR000536">
    <property type="entry name" value="Nucl_hrmn_rcpt_lig-bd"/>
</dbReference>
<feature type="domain" description="NR LBD" evidence="5">
    <location>
        <begin position="65"/>
        <end position="339"/>
    </location>
</feature>